<dbReference type="InterPro" id="IPR012337">
    <property type="entry name" value="RNaseH-like_sf"/>
</dbReference>
<evidence type="ECO:0000313" key="6">
    <source>
        <dbReference type="EMBL" id="WAR07747.1"/>
    </source>
</evidence>
<evidence type="ECO:0000256" key="3">
    <source>
        <dbReference type="ARBA" id="ARBA00022771"/>
    </source>
</evidence>
<gene>
    <name evidence="6" type="ORF">MAR_017705</name>
</gene>
<accession>A0ABY7ECK8</accession>
<proteinExistence type="predicted"/>
<keyword evidence="3" id="KW-0863">Zinc-finger</keyword>
<dbReference type="SUPFAM" id="SSF52266">
    <property type="entry name" value="SGNH hydrolase"/>
    <property type="match status" value="1"/>
</dbReference>
<reference evidence="6" key="1">
    <citation type="submission" date="2022-11" db="EMBL/GenBank/DDBJ databases">
        <title>Centuries of genome instability and evolution in soft-shell clam transmissible cancer (bioRxiv).</title>
        <authorList>
            <person name="Hart S.F.M."/>
            <person name="Yonemitsu M.A."/>
            <person name="Giersch R.M."/>
            <person name="Beal B.F."/>
            <person name="Arriagada G."/>
            <person name="Davis B.W."/>
            <person name="Ostrander E.A."/>
            <person name="Goff S.P."/>
            <person name="Metzger M.J."/>
        </authorList>
    </citation>
    <scope>NUCLEOTIDE SEQUENCE</scope>
    <source>
        <strain evidence="6">MELC-2E11</strain>
        <tissue evidence="6">Siphon/mantle</tissue>
    </source>
</reference>
<dbReference type="EMBL" id="CP111017">
    <property type="protein sequence ID" value="WAR07747.1"/>
    <property type="molecule type" value="Genomic_DNA"/>
</dbReference>
<dbReference type="PANTHER" id="PTHR46481">
    <property type="entry name" value="ZINC FINGER BED DOMAIN-CONTAINING PROTEIN 4"/>
    <property type="match status" value="1"/>
</dbReference>
<sequence>MKHNCERIKGQLVPMEVRFFGAGGMKASKPNPGLLKQVKMYGADLVVVSLGGNDITTASVPKDIVAAVLDIAQEFLDSGVSTILVLEIGERGAFRDGLGYRSFASQRARINQLLGKSELVEVLRLPHIRFPAEFMRDKRQQLKIISDKVIPDMYTVVRAQVEAKLNDCISIAITTDGWTSRACQSYLTVSVHGLDSNWNLHNYVVATRMLDVSHTGVNVGEALAGVICEFDLMRSSGIAVVSDNAANMDVVAKAAMLSPHIKCLPIP</sequence>
<evidence type="ECO:0000256" key="2">
    <source>
        <dbReference type="ARBA" id="ARBA00022723"/>
    </source>
</evidence>
<dbReference type="PANTHER" id="PTHR46481:SF10">
    <property type="entry name" value="ZINC FINGER BED DOMAIN-CONTAINING PROTEIN 39"/>
    <property type="match status" value="1"/>
</dbReference>
<keyword evidence="4" id="KW-0862">Zinc</keyword>
<name>A0ABY7ECK8_MYAAR</name>
<dbReference type="Proteomes" id="UP001164746">
    <property type="component" value="Chromosome 6"/>
</dbReference>
<comment type="subcellular location">
    <subcellularLocation>
        <location evidence="1">Nucleus</location>
    </subcellularLocation>
</comment>
<protein>
    <submittedName>
        <fullName evidence="6">TRA1-like protein</fullName>
    </submittedName>
</protein>
<evidence type="ECO:0000256" key="1">
    <source>
        <dbReference type="ARBA" id="ARBA00004123"/>
    </source>
</evidence>
<keyword evidence="5" id="KW-0539">Nucleus</keyword>
<evidence type="ECO:0000256" key="4">
    <source>
        <dbReference type="ARBA" id="ARBA00022833"/>
    </source>
</evidence>
<organism evidence="6 7">
    <name type="scientific">Mya arenaria</name>
    <name type="common">Soft-shell clam</name>
    <dbReference type="NCBI Taxonomy" id="6604"/>
    <lineage>
        <taxon>Eukaryota</taxon>
        <taxon>Metazoa</taxon>
        <taxon>Spiralia</taxon>
        <taxon>Lophotrochozoa</taxon>
        <taxon>Mollusca</taxon>
        <taxon>Bivalvia</taxon>
        <taxon>Autobranchia</taxon>
        <taxon>Heteroconchia</taxon>
        <taxon>Euheterodonta</taxon>
        <taxon>Imparidentia</taxon>
        <taxon>Neoheterodontei</taxon>
        <taxon>Myida</taxon>
        <taxon>Myoidea</taxon>
        <taxon>Myidae</taxon>
        <taxon>Mya</taxon>
    </lineage>
</organism>
<keyword evidence="2" id="KW-0479">Metal-binding</keyword>
<dbReference type="InterPro" id="IPR052035">
    <property type="entry name" value="ZnF_BED_domain_contain"/>
</dbReference>
<dbReference type="SUPFAM" id="SSF53098">
    <property type="entry name" value="Ribonuclease H-like"/>
    <property type="match status" value="1"/>
</dbReference>
<evidence type="ECO:0000313" key="7">
    <source>
        <dbReference type="Proteomes" id="UP001164746"/>
    </source>
</evidence>
<evidence type="ECO:0000256" key="5">
    <source>
        <dbReference type="ARBA" id="ARBA00023242"/>
    </source>
</evidence>
<keyword evidence="7" id="KW-1185">Reference proteome</keyword>